<name>A0A3E0TTY9_9GAMM</name>
<sequence length="79" mass="9090">MVNNSWGINPRFVAIEEQNEKTKSAHHKVWAFLFTKFFEQLAYRFVDILNTVRVVSSCIYINGNLNYAVSAAHQTLNLA</sequence>
<protein>
    <submittedName>
        <fullName evidence="1">Uncharacterized protein</fullName>
    </submittedName>
</protein>
<comment type="caution">
    <text evidence="1">The sequence shown here is derived from an EMBL/GenBank/DDBJ whole genome shotgun (WGS) entry which is preliminary data.</text>
</comment>
<dbReference type="Proteomes" id="UP000256478">
    <property type="component" value="Unassembled WGS sequence"/>
</dbReference>
<proteinExistence type="predicted"/>
<dbReference type="AlphaFoldDB" id="A0A3E0TTY9"/>
<organism evidence="1 2">
    <name type="scientific">Thalassotalea euphylliae</name>
    <dbReference type="NCBI Taxonomy" id="1655234"/>
    <lineage>
        <taxon>Bacteria</taxon>
        <taxon>Pseudomonadati</taxon>
        <taxon>Pseudomonadota</taxon>
        <taxon>Gammaproteobacteria</taxon>
        <taxon>Alteromonadales</taxon>
        <taxon>Colwelliaceae</taxon>
        <taxon>Thalassotalea</taxon>
    </lineage>
</organism>
<evidence type="ECO:0000313" key="2">
    <source>
        <dbReference type="Proteomes" id="UP000256478"/>
    </source>
</evidence>
<reference evidence="1 2" key="1">
    <citation type="submission" date="2018-08" db="EMBL/GenBank/DDBJ databases">
        <title>Thalassotalea euphylliae genome.</title>
        <authorList>
            <person name="Summers S."/>
            <person name="Rice S.A."/>
            <person name="Freckelton M.L."/>
            <person name="Nedved B.T."/>
            <person name="Hadfield M.G."/>
        </authorList>
    </citation>
    <scope>NUCLEOTIDE SEQUENCE [LARGE SCALE GENOMIC DNA]</scope>
    <source>
        <strain evidence="1 2">H1</strain>
    </source>
</reference>
<dbReference type="EMBL" id="QUOU01000001">
    <property type="protein sequence ID" value="REL27939.1"/>
    <property type="molecule type" value="Genomic_DNA"/>
</dbReference>
<gene>
    <name evidence="1" type="ORF">DXX93_16135</name>
</gene>
<evidence type="ECO:0000313" key="1">
    <source>
        <dbReference type="EMBL" id="REL27939.1"/>
    </source>
</evidence>
<accession>A0A3E0TTY9</accession>